<gene>
    <name evidence="1" type="ORF">DFQ12_4293</name>
</gene>
<dbReference type="Proteomes" id="UP000286246">
    <property type="component" value="Unassembled WGS sequence"/>
</dbReference>
<evidence type="ECO:0000313" key="2">
    <source>
        <dbReference type="Proteomes" id="UP000286246"/>
    </source>
</evidence>
<proteinExistence type="predicted"/>
<dbReference type="EMBL" id="RAPY01000004">
    <property type="protein sequence ID" value="RKE47132.1"/>
    <property type="molecule type" value="Genomic_DNA"/>
</dbReference>
<evidence type="ECO:0000313" key="1">
    <source>
        <dbReference type="EMBL" id="RKE47132.1"/>
    </source>
</evidence>
<dbReference type="RefSeq" id="WP_147420450.1">
    <property type="nucleotide sequence ID" value="NZ_RAPY01000004.1"/>
</dbReference>
<comment type="caution">
    <text evidence="1">The sequence shown here is derived from an EMBL/GenBank/DDBJ whole genome shotgun (WGS) entry which is preliminary data.</text>
</comment>
<organism evidence="1 2">
    <name type="scientific">Sphingobacterium detergens</name>
    <dbReference type="NCBI Taxonomy" id="1145106"/>
    <lineage>
        <taxon>Bacteria</taxon>
        <taxon>Pseudomonadati</taxon>
        <taxon>Bacteroidota</taxon>
        <taxon>Sphingobacteriia</taxon>
        <taxon>Sphingobacteriales</taxon>
        <taxon>Sphingobacteriaceae</taxon>
        <taxon>Sphingobacterium</taxon>
    </lineage>
</organism>
<reference evidence="1 2" key="1">
    <citation type="submission" date="2018-09" db="EMBL/GenBank/DDBJ databases">
        <title>Genomic Encyclopedia of Type Strains, Phase III (KMG-III): the genomes of soil and plant-associated and newly described type strains.</title>
        <authorList>
            <person name="Whitman W."/>
        </authorList>
    </citation>
    <scope>NUCLEOTIDE SEQUENCE [LARGE SCALE GENOMIC DNA]</scope>
    <source>
        <strain evidence="1 2">CECT 7938</strain>
    </source>
</reference>
<protein>
    <submittedName>
        <fullName evidence="1">Uncharacterized protein</fullName>
    </submittedName>
</protein>
<keyword evidence="2" id="KW-1185">Reference proteome</keyword>
<sequence>MKKINKAPSKLKLTTLKILVLTPNQMHNILAGDDTSIFTKPGSFECIPPFNAPPYFNTTKE</sequence>
<dbReference type="OrthoDB" id="9966504at2"/>
<accession>A0A420ARN6</accession>
<dbReference type="AlphaFoldDB" id="A0A420ARN6"/>
<name>A0A420ARN6_SPHD1</name>